<evidence type="ECO:0000313" key="1">
    <source>
        <dbReference type="EMBL" id="SFJ19324.1"/>
    </source>
</evidence>
<protein>
    <submittedName>
        <fullName evidence="1">Uncharacterized protein</fullName>
    </submittedName>
</protein>
<dbReference type="STRING" id="46223.SAMN05421852_105181"/>
<reference evidence="1 2" key="1">
    <citation type="submission" date="2016-10" db="EMBL/GenBank/DDBJ databases">
        <authorList>
            <person name="de Groot N.N."/>
        </authorList>
    </citation>
    <scope>NUCLEOTIDE SEQUENCE [LARGE SCALE GENOMIC DNA]</scope>
    <source>
        <strain evidence="1 2">DSM 44778</strain>
    </source>
</reference>
<evidence type="ECO:0000313" key="2">
    <source>
        <dbReference type="Proteomes" id="UP000199545"/>
    </source>
</evidence>
<sequence>MKTQIKLATKCIFRSSSIASIIEWKTKRLEPTLRVLKSFSISSVDRLGNLFVYLKNDRMTRLETEKKRKSPGVFTLFSEGNSDRFMEALSNKWLHRMQDIHETVEVRLKIAQLLKNWYLTHRADQWRKPNKKNKKKVPLIQHTLEELEGKE</sequence>
<organism evidence="1 2">
    <name type="scientific">Thermoflavimicrobium dichotomicum</name>
    <dbReference type="NCBI Taxonomy" id="46223"/>
    <lineage>
        <taxon>Bacteria</taxon>
        <taxon>Bacillati</taxon>
        <taxon>Bacillota</taxon>
        <taxon>Bacilli</taxon>
        <taxon>Bacillales</taxon>
        <taxon>Thermoactinomycetaceae</taxon>
        <taxon>Thermoflavimicrobium</taxon>
    </lineage>
</organism>
<keyword evidence="2" id="KW-1185">Reference proteome</keyword>
<accession>A0A1I3PCG3</accession>
<dbReference type="Proteomes" id="UP000199545">
    <property type="component" value="Unassembled WGS sequence"/>
</dbReference>
<proteinExistence type="predicted"/>
<dbReference type="AlphaFoldDB" id="A0A1I3PCG3"/>
<dbReference type="EMBL" id="FORR01000005">
    <property type="protein sequence ID" value="SFJ19324.1"/>
    <property type="molecule type" value="Genomic_DNA"/>
</dbReference>
<name>A0A1I3PCG3_9BACL</name>
<gene>
    <name evidence="1" type="ORF">SAMN05421852_105181</name>
</gene>